<evidence type="ECO:0000259" key="1">
    <source>
        <dbReference type="Pfam" id="PF00483"/>
    </source>
</evidence>
<dbReference type="PANTHER" id="PTHR22572">
    <property type="entry name" value="SUGAR-1-PHOSPHATE GUANYL TRANSFERASE"/>
    <property type="match status" value="1"/>
</dbReference>
<proteinExistence type="predicted"/>
<dbReference type="STRING" id="397948.Cmaq_0999"/>
<dbReference type="GO" id="GO:0016740">
    <property type="term" value="F:transferase activity"/>
    <property type="evidence" value="ECO:0007669"/>
    <property type="project" value="UniProtKB-KW"/>
</dbReference>
<accession>A8MDH4</accession>
<keyword evidence="2" id="KW-0808">Transferase</keyword>
<protein>
    <submittedName>
        <fullName evidence="2">Nucleotidyl transferase</fullName>
    </submittedName>
</protein>
<dbReference type="EMBL" id="CP000852">
    <property type="protein sequence ID" value="ABW01830.1"/>
    <property type="molecule type" value="Genomic_DNA"/>
</dbReference>
<dbReference type="SUPFAM" id="SSF53448">
    <property type="entry name" value="Nucleotide-diphospho-sugar transferases"/>
    <property type="match status" value="1"/>
</dbReference>
<evidence type="ECO:0000313" key="3">
    <source>
        <dbReference type="Proteomes" id="UP000001137"/>
    </source>
</evidence>
<dbReference type="InterPro" id="IPR005835">
    <property type="entry name" value="NTP_transferase_dom"/>
</dbReference>
<gene>
    <name evidence="2" type="ordered locus">Cmaq_0999</name>
</gene>
<dbReference type="InterPro" id="IPR050486">
    <property type="entry name" value="Mannose-1P_guanyltransferase"/>
</dbReference>
<evidence type="ECO:0000313" key="2">
    <source>
        <dbReference type="EMBL" id="ABW01830.1"/>
    </source>
</evidence>
<dbReference type="AlphaFoldDB" id="A8MDH4"/>
<sequence>MAMFAVILAGGFGKRLRPLTDDRPKPLVEVAGRPILAWQIDWLREQGVTDIILAVGYLGGKIFDYIGDGSQFGVRVYYSVEREPLGTGGAVRNALKYINDDGFIVVNGDVITNLRIGKLMDSLQRGVIGAIALTPLKSPYGIVQVDEDGFILNFQEKPQLPYLINAGVYALRTSIRDYLPEKGDIEVYTFPRLAKDKKLIGITYNDVYWKSIDTLKDLEEADKAINEQGVFNNKVKG</sequence>
<dbReference type="eggNOG" id="arCOG00663">
    <property type="taxonomic scope" value="Archaea"/>
</dbReference>
<feature type="domain" description="Nucleotidyl transferase" evidence="1">
    <location>
        <begin position="5"/>
        <end position="227"/>
    </location>
</feature>
<reference evidence="2 3" key="1">
    <citation type="submission" date="2007-10" db="EMBL/GenBank/DDBJ databases">
        <title>Complete sequence of Caldivirga maquilingensis IC-167.</title>
        <authorList>
            <consortium name="US DOE Joint Genome Institute"/>
            <person name="Copeland A."/>
            <person name="Lucas S."/>
            <person name="Lapidus A."/>
            <person name="Barry K."/>
            <person name="Glavina del Rio T."/>
            <person name="Dalin E."/>
            <person name="Tice H."/>
            <person name="Pitluck S."/>
            <person name="Saunders E."/>
            <person name="Brettin T."/>
            <person name="Bruce D."/>
            <person name="Detter J.C."/>
            <person name="Han C."/>
            <person name="Schmutz J."/>
            <person name="Larimer F."/>
            <person name="Land M."/>
            <person name="Hauser L."/>
            <person name="Kyrpides N."/>
            <person name="Ivanova N."/>
            <person name="Biddle J.F."/>
            <person name="Zhang Z."/>
            <person name="Fitz-Gibbon S.T."/>
            <person name="Lowe T.M."/>
            <person name="Saltikov C."/>
            <person name="House C.H."/>
            <person name="Richardson P."/>
        </authorList>
    </citation>
    <scope>NUCLEOTIDE SEQUENCE [LARGE SCALE GENOMIC DNA]</scope>
    <source>
        <strain evidence="3">ATCC 700844 / DSM 13496 / JCM 10307 / IC-167</strain>
    </source>
</reference>
<dbReference type="InterPro" id="IPR029044">
    <property type="entry name" value="Nucleotide-diphossugar_trans"/>
</dbReference>
<dbReference type="Pfam" id="PF00483">
    <property type="entry name" value="NTP_transferase"/>
    <property type="match status" value="1"/>
</dbReference>
<name>A8MDH4_CALMQ</name>
<dbReference type="Proteomes" id="UP000001137">
    <property type="component" value="Chromosome"/>
</dbReference>
<dbReference type="CDD" id="cd04181">
    <property type="entry name" value="NTP_transferase"/>
    <property type="match status" value="1"/>
</dbReference>
<organism evidence="2 3">
    <name type="scientific">Caldivirga maquilingensis (strain ATCC 700844 / DSM 13496 / JCM 10307 / IC-167)</name>
    <dbReference type="NCBI Taxonomy" id="397948"/>
    <lineage>
        <taxon>Archaea</taxon>
        <taxon>Thermoproteota</taxon>
        <taxon>Thermoprotei</taxon>
        <taxon>Thermoproteales</taxon>
        <taxon>Thermoproteaceae</taxon>
        <taxon>Caldivirga</taxon>
    </lineage>
</organism>
<dbReference type="KEGG" id="cma:Cmaq_0999"/>
<keyword evidence="3" id="KW-1185">Reference proteome</keyword>
<dbReference type="Gene3D" id="3.90.550.10">
    <property type="entry name" value="Spore Coat Polysaccharide Biosynthesis Protein SpsA, Chain A"/>
    <property type="match status" value="1"/>
</dbReference>
<dbReference type="HOGENOM" id="CLU_029499_2_2_2"/>